<dbReference type="InterPro" id="IPR010329">
    <property type="entry name" value="3hydroanth_dOase"/>
</dbReference>
<comment type="similarity">
    <text evidence="8">Belongs to the 3-HAO family.</text>
</comment>
<dbReference type="PANTHER" id="PTHR15497:SF1">
    <property type="entry name" value="3-HYDROXYANTHRANILATE 3,4-DIOXYGENASE"/>
    <property type="match status" value="1"/>
</dbReference>
<dbReference type="GO" id="GO:0034354">
    <property type="term" value="P:'de novo' NAD+ biosynthetic process from L-tryptophan"/>
    <property type="evidence" value="ECO:0007669"/>
    <property type="project" value="UniProtKB-UniRule"/>
</dbReference>
<feature type="binding site" evidence="8">
    <location>
        <position position="83"/>
    </location>
    <ligand>
        <name>O2</name>
        <dbReference type="ChEBI" id="CHEBI:15379"/>
    </ligand>
</feature>
<protein>
    <recommendedName>
        <fullName evidence="8">3-hydroxyanthranilate 3,4-dioxygenase</fullName>
        <ecNumber evidence="8">1.13.11.6</ecNumber>
    </recommendedName>
    <alternativeName>
        <fullName evidence="8">3-hydroxyanthranilate oxygenase</fullName>
        <shortName evidence="8">3-HAO</shortName>
    </alternativeName>
    <alternativeName>
        <fullName evidence="8">3-hydroxyanthranilic acid dioxygenase</fullName>
        <shortName evidence="8">HAD</shortName>
    </alternativeName>
</protein>
<dbReference type="CDD" id="cd06123">
    <property type="entry name" value="cupin_HAO"/>
    <property type="match status" value="1"/>
</dbReference>
<dbReference type="HAMAP" id="MF_00825">
    <property type="entry name" value="3_HAO"/>
    <property type="match status" value="1"/>
</dbReference>
<dbReference type="EC" id="1.13.11.6" evidence="8"/>
<keyword evidence="8" id="KW-0963">Cytoplasm</keyword>
<accession>E4XA38</accession>
<dbReference type="OrthoDB" id="204928at2759"/>
<keyword evidence="5 8" id="KW-0223">Dioxygenase</keyword>
<dbReference type="GO" id="GO:0043420">
    <property type="term" value="P:anthranilate metabolic process"/>
    <property type="evidence" value="ECO:0007669"/>
    <property type="project" value="UniProtKB-UniRule"/>
</dbReference>
<comment type="cofactor">
    <cofactor evidence="1 8">
        <name>Fe(2+)</name>
        <dbReference type="ChEBI" id="CHEBI:29033"/>
    </cofactor>
</comment>
<dbReference type="Gene3D" id="2.60.120.10">
    <property type="entry name" value="Jelly Rolls"/>
    <property type="match status" value="1"/>
</dbReference>
<dbReference type="GO" id="GO:0019805">
    <property type="term" value="P:quinolinate biosynthetic process"/>
    <property type="evidence" value="ECO:0007669"/>
    <property type="project" value="UniProtKB-UniRule"/>
</dbReference>
<comment type="subcellular location">
    <subcellularLocation>
        <location evidence="8">Cytoplasm</location>
    </subcellularLocation>
</comment>
<dbReference type="GO" id="GO:0000334">
    <property type="term" value="F:3-hydroxyanthranilate 3,4-dioxygenase activity"/>
    <property type="evidence" value="ECO:0007669"/>
    <property type="project" value="UniProtKB-UniRule"/>
</dbReference>
<feature type="binding site" evidence="8">
    <location>
        <position position="135"/>
    </location>
    <ligand>
        <name>substrate</name>
    </ligand>
</feature>
<comment type="catalytic activity">
    <reaction evidence="8">
        <text>3-hydroxyanthranilate + O2 = (2Z,4Z)-2-amino-3-carboxymuconate 6-semialdehyde</text>
        <dbReference type="Rhea" id="RHEA:17953"/>
        <dbReference type="ChEBI" id="CHEBI:15379"/>
        <dbReference type="ChEBI" id="CHEBI:36559"/>
        <dbReference type="ChEBI" id="CHEBI:77612"/>
        <dbReference type="EC" id="1.13.11.6"/>
    </reaction>
</comment>
<feature type="region of interest" description="Domain B" evidence="8">
    <location>
        <begin position="277"/>
        <end position="297"/>
    </location>
</feature>
<proteinExistence type="inferred from homology"/>
<keyword evidence="4 8" id="KW-0479">Metal-binding</keyword>
<keyword evidence="10" id="KW-1185">Reference proteome</keyword>
<evidence type="ECO:0000256" key="8">
    <source>
        <dbReference type="HAMAP-Rule" id="MF_03019"/>
    </source>
</evidence>
<reference evidence="9" key="1">
    <citation type="journal article" date="2010" name="Science">
        <title>Plasticity of animal genome architecture unmasked by rapid evolution of a pelagic tunicate.</title>
        <authorList>
            <person name="Denoeud F."/>
            <person name="Henriet S."/>
            <person name="Mungpakdee S."/>
            <person name="Aury J.M."/>
            <person name="Da Silva C."/>
            <person name="Brinkmann H."/>
            <person name="Mikhaleva J."/>
            <person name="Olsen L.C."/>
            <person name="Jubin C."/>
            <person name="Canestro C."/>
            <person name="Bouquet J.M."/>
            <person name="Danks G."/>
            <person name="Poulain J."/>
            <person name="Campsteijn C."/>
            <person name="Adamski M."/>
            <person name="Cross I."/>
            <person name="Yadetie F."/>
            <person name="Muffato M."/>
            <person name="Louis A."/>
            <person name="Butcher S."/>
            <person name="Tsagkogeorga G."/>
            <person name="Konrad A."/>
            <person name="Singh S."/>
            <person name="Jensen M.F."/>
            <person name="Cong E.H."/>
            <person name="Eikeseth-Otteraa H."/>
            <person name="Noel B."/>
            <person name="Anthouard V."/>
            <person name="Porcel B.M."/>
            <person name="Kachouri-Lafond R."/>
            <person name="Nishino A."/>
            <person name="Ugolini M."/>
            <person name="Chourrout P."/>
            <person name="Nishida H."/>
            <person name="Aasland R."/>
            <person name="Huzurbazar S."/>
            <person name="Westhof E."/>
            <person name="Delsuc F."/>
            <person name="Lehrach H."/>
            <person name="Reinhardt R."/>
            <person name="Weissenbach J."/>
            <person name="Roy S.W."/>
            <person name="Artiguenave F."/>
            <person name="Postlethwait J.H."/>
            <person name="Manak J.R."/>
            <person name="Thompson E.M."/>
            <person name="Jaillon O."/>
            <person name="Du Pasquier L."/>
            <person name="Boudinot P."/>
            <person name="Liberles D.A."/>
            <person name="Volff J.N."/>
            <person name="Philippe H."/>
            <person name="Lenhard B."/>
            <person name="Roest Crollius H."/>
            <person name="Wincker P."/>
            <person name="Chourrout D."/>
        </authorList>
    </citation>
    <scope>NUCLEOTIDE SEQUENCE [LARGE SCALE GENOMIC DNA]</scope>
</reference>
<dbReference type="GO" id="GO:0006569">
    <property type="term" value="P:L-tryptophan catabolic process"/>
    <property type="evidence" value="ECO:0007669"/>
    <property type="project" value="UniProtKB-UniRule"/>
</dbReference>
<dbReference type="Proteomes" id="UP000001307">
    <property type="component" value="Unassembled WGS sequence"/>
</dbReference>
<keyword evidence="3 8" id="KW-0662">Pyridine nucleotide biosynthesis</keyword>
<dbReference type="InterPro" id="IPR011051">
    <property type="entry name" value="RmlC_Cupin_sf"/>
</dbReference>
<evidence type="ECO:0000256" key="7">
    <source>
        <dbReference type="ARBA" id="ARBA00023004"/>
    </source>
</evidence>
<dbReference type="GO" id="GO:0008198">
    <property type="term" value="F:ferrous iron binding"/>
    <property type="evidence" value="ECO:0007669"/>
    <property type="project" value="UniProtKB-UniRule"/>
</dbReference>
<dbReference type="InParanoid" id="E4XA38"/>
<feature type="binding site" evidence="8">
    <location>
        <position position="87"/>
    </location>
    <ligand>
        <name>Fe cation</name>
        <dbReference type="ChEBI" id="CHEBI:24875"/>
        <note>catalytic</note>
    </ligand>
</feature>
<evidence type="ECO:0000313" key="10">
    <source>
        <dbReference type="Proteomes" id="UP000001307"/>
    </source>
</evidence>
<dbReference type="FunCoup" id="E4XA38">
    <property type="interactions" value="3"/>
</dbReference>
<evidence type="ECO:0000256" key="5">
    <source>
        <dbReference type="ARBA" id="ARBA00022964"/>
    </source>
</evidence>
<dbReference type="NCBIfam" id="TIGR03037">
    <property type="entry name" value="anthran_nbaC"/>
    <property type="match status" value="1"/>
</dbReference>
<dbReference type="UniPathway" id="UPA00253">
    <property type="reaction ID" value="UER00330"/>
</dbReference>
<evidence type="ECO:0000256" key="4">
    <source>
        <dbReference type="ARBA" id="ARBA00022723"/>
    </source>
</evidence>
<organism evidence="9">
    <name type="scientific">Oikopleura dioica</name>
    <name type="common">Tunicate</name>
    <dbReference type="NCBI Taxonomy" id="34765"/>
    <lineage>
        <taxon>Eukaryota</taxon>
        <taxon>Metazoa</taxon>
        <taxon>Chordata</taxon>
        <taxon>Tunicata</taxon>
        <taxon>Appendicularia</taxon>
        <taxon>Copelata</taxon>
        <taxon>Oikopleuridae</taxon>
        <taxon>Oikopleura</taxon>
    </lineage>
</organism>
<evidence type="ECO:0000256" key="2">
    <source>
        <dbReference type="ARBA" id="ARBA00002752"/>
    </source>
</evidence>
<comment type="function">
    <text evidence="2 8">Catalyzes the oxidative ring opening of 3-hydroxyanthranilate to 2-amino-3-carboxymuconate semialdehyde, which spontaneously cyclizes to quinolinate.</text>
</comment>
<dbReference type="SUPFAM" id="SSF51182">
    <property type="entry name" value="RmlC-like cupins"/>
    <property type="match status" value="1"/>
</dbReference>
<feature type="binding site" evidence="8">
    <location>
        <position position="145"/>
    </location>
    <ligand>
        <name>substrate</name>
    </ligand>
</feature>
<feature type="binding site" evidence="8">
    <location>
        <position position="93"/>
    </location>
    <ligand>
        <name>substrate</name>
    </ligand>
</feature>
<evidence type="ECO:0000256" key="6">
    <source>
        <dbReference type="ARBA" id="ARBA00023002"/>
    </source>
</evidence>
<feature type="binding site" evidence="8">
    <location>
        <position position="93"/>
    </location>
    <ligand>
        <name>Fe cation</name>
        <dbReference type="ChEBI" id="CHEBI:24875"/>
        <note>catalytic</note>
    </ligand>
</feature>
<feature type="region of interest" description="Domain A (catalytic)" evidence="8">
    <location>
        <begin position="1"/>
        <end position="277"/>
    </location>
</feature>
<name>E4XA38_OIKDI</name>
<gene>
    <name evidence="9" type="ORF">GSOID_T00004925001</name>
</gene>
<keyword evidence="7 8" id="KW-0408">Iron</keyword>
<comment type="pathway">
    <text evidence="8">Cofactor biosynthesis; NAD(+) biosynthesis; quinolinate from L-kynurenine: step 3/3.</text>
</comment>
<evidence type="ECO:0000313" key="9">
    <source>
        <dbReference type="EMBL" id="CBY08359.1"/>
    </source>
</evidence>
<feature type="binding site" evidence="8">
    <location>
        <position position="131"/>
    </location>
    <ligand>
        <name>Fe cation</name>
        <dbReference type="ChEBI" id="CHEBI:24875"/>
        <note>catalytic</note>
    </ligand>
</feature>
<dbReference type="PANTHER" id="PTHR15497">
    <property type="entry name" value="3-HYDROXYANTHRANILATE 3,4-DIOXYGENASE"/>
    <property type="match status" value="1"/>
</dbReference>
<dbReference type="EMBL" id="FN653031">
    <property type="protein sequence ID" value="CBY08359.1"/>
    <property type="molecule type" value="Genomic_DNA"/>
</dbReference>
<evidence type="ECO:0000256" key="3">
    <source>
        <dbReference type="ARBA" id="ARBA00022642"/>
    </source>
</evidence>
<dbReference type="GO" id="GO:0005737">
    <property type="term" value="C:cytoplasm"/>
    <property type="evidence" value="ECO:0007669"/>
    <property type="project" value="UniProtKB-SubCell"/>
</dbReference>
<dbReference type="Pfam" id="PF06052">
    <property type="entry name" value="3-HAO"/>
    <property type="match status" value="1"/>
</dbReference>
<dbReference type="InterPro" id="IPR014710">
    <property type="entry name" value="RmlC-like_jellyroll"/>
</dbReference>
<keyword evidence="6 8" id="KW-0560">Oxidoreductase</keyword>
<sequence length="297" mass="33441">MSKSALTGSEPFVRKARHHEDALAQLLAQIEVSSSMNDAPKFDIVNVDYWLEANTTSFIPPVCNKLMHHTQLDVMFVGGPNQRDDFHLEEGEELFWQLKGNMELVVEERGSQKSIPIREGEIFLLPGKIPHSPRRSANSIGLVVERQRVKGQEMDGLRYYCKDKKTILYQKIFPCKDLGKELGPIIKEFFASDECATGVPKQESVMDLPWKIDDQRTLQDPFSFSKFYSDLAAGKNAVFEGVNQMEVTVAVDCQITEKPVGINKWIYVIEGQIELSTGQVMTKSDSVLLSPGETLRG</sequence>
<dbReference type="AlphaFoldDB" id="E4XA38"/>
<evidence type="ECO:0000256" key="1">
    <source>
        <dbReference type="ARBA" id="ARBA00001954"/>
    </source>
</evidence>
<comment type="caution">
    <text evidence="8">Lacks conserved residue(s) required for the propagation of feature annotation.</text>
</comment>